<protein>
    <submittedName>
        <fullName evidence="2">DUF2244 domain-containing protein</fullName>
    </submittedName>
</protein>
<sequence>MPYEWIRREPTDINPAELHLWPYRSLPRKGFVVFIGITAALLALPLFAALGTLVFWGLLPFLIATVWGIWHALTRSYRQGETAEILRLWPDRIEIARRAPDGAEKHWQANPYWVTVTLYPSGGPVPFYLTLKGENREIELGAFLTEDERKALEGEVRAALATLR</sequence>
<evidence type="ECO:0000313" key="3">
    <source>
        <dbReference type="Proteomes" id="UP001652564"/>
    </source>
</evidence>
<dbReference type="Proteomes" id="UP001652564">
    <property type="component" value="Unassembled WGS sequence"/>
</dbReference>
<feature type="transmembrane region" description="Helical" evidence="1">
    <location>
        <begin position="54"/>
        <end position="73"/>
    </location>
</feature>
<feature type="transmembrane region" description="Helical" evidence="1">
    <location>
        <begin position="30"/>
        <end position="48"/>
    </location>
</feature>
<proteinExistence type="predicted"/>
<keyword evidence="1" id="KW-1133">Transmembrane helix</keyword>
<dbReference type="RefSeq" id="WP_263740573.1">
    <property type="nucleotide sequence ID" value="NZ_JAOWKZ010000003.1"/>
</dbReference>
<dbReference type="EMBL" id="JAOWKZ010000003">
    <property type="protein sequence ID" value="MCV2873365.1"/>
    <property type="molecule type" value="Genomic_DNA"/>
</dbReference>
<keyword evidence="3" id="KW-1185">Reference proteome</keyword>
<accession>A0ABT2ZQD2</accession>
<name>A0ABT2ZQD2_9RHOB</name>
<keyword evidence="1" id="KW-0472">Membrane</keyword>
<gene>
    <name evidence="2" type="ORF">OEZ71_13785</name>
</gene>
<keyword evidence="1" id="KW-0812">Transmembrane</keyword>
<organism evidence="2 3">
    <name type="scientific">Albidovulum litorale</name>
    <dbReference type="NCBI Taxonomy" id="2984134"/>
    <lineage>
        <taxon>Bacteria</taxon>
        <taxon>Pseudomonadati</taxon>
        <taxon>Pseudomonadota</taxon>
        <taxon>Alphaproteobacteria</taxon>
        <taxon>Rhodobacterales</taxon>
        <taxon>Paracoccaceae</taxon>
        <taxon>Albidovulum</taxon>
    </lineage>
</organism>
<evidence type="ECO:0000313" key="2">
    <source>
        <dbReference type="EMBL" id="MCV2873365.1"/>
    </source>
</evidence>
<comment type="caution">
    <text evidence="2">The sequence shown here is derived from an EMBL/GenBank/DDBJ whole genome shotgun (WGS) entry which is preliminary data.</text>
</comment>
<dbReference type="InterPro" id="IPR019253">
    <property type="entry name" value="DUF2244_TM"/>
</dbReference>
<evidence type="ECO:0000256" key="1">
    <source>
        <dbReference type="SAM" id="Phobius"/>
    </source>
</evidence>
<reference evidence="2 3" key="1">
    <citation type="submission" date="2022-10" db="EMBL/GenBank/DDBJ databases">
        <title>Defluviimonas sp. nov., isolated from ocean surface sediments.</title>
        <authorList>
            <person name="He W."/>
            <person name="Wang L."/>
            <person name="Zhang D.-F."/>
        </authorList>
    </citation>
    <scope>NUCLEOTIDE SEQUENCE [LARGE SCALE GENOMIC DNA]</scope>
    <source>
        <strain evidence="2 3">WL0050</strain>
    </source>
</reference>
<dbReference type="Pfam" id="PF10003">
    <property type="entry name" value="DUF2244"/>
    <property type="match status" value="1"/>
</dbReference>